<evidence type="ECO:0000256" key="1">
    <source>
        <dbReference type="ARBA" id="ARBA00004429"/>
    </source>
</evidence>
<feature type="transmembrane region" description="Helical" evidence="8">
    <location>
        <begin position="243"/>
        <end position="260"/>
    </location>
</feature>
<accession>A0A095ZE53</accession>
<dbReference type="AlphaFoldDB" id="A0A095ZE53"/>
<dbReference type="eggNOG" id="COG1178">
    <property type="taxonomic scope" value="Bacteria"/>
</dbReference>
<evidence type="ECO:0000313" key="11">
    <source>
        <dbReference type="Proteomes" id="UP000029629"/>
    </source>
</evidence>
<dbReference type="CDD" id="cd06261">
    <property type="entry name" value="TM_PBP2"/>
    <property type="match status" value="2"/>
</dbReference>
<gene>
    <name evidence="10" type="ORF">HMPREF2130_00445</name>
</gene>
<feature type="transmembrane region" description="Helical" evidence="8">
    <location>
        <begin position="291"/>
        <end position="314"/>
    </location>
</feature>
<feature type="transmembrane region" description="Helical" evidence="8">
    <location>
        <begin position="518"/>
        <end position="539"/>
    </location>
</feature>
<keyword evidence="4" id="KW-0997">Cell inner membrane</keyword>
<evidence type="ECO:0000256" key="6">
    <source>
        <dbReference type="ARBA" id="ARBA00022989"/>
    </source>
</evidence>
<dbReference type="EMBL" id="JRNI01000001">
    <property type="protein sequence ID" value="KGF32656.1"/>
    <property type="molecule type" value="Genomic_DNA"/>
</dbReference>
<evidence type="ECO:0000313" key="10">
    <source>
        <dbReference type="EMBL" id="KGF32656.1"/>
    </source>
</evidence>
<evidence type="ECO:0000256" key="3">
    <source>
        <dbReference type="ARBA" id="ARBA00022475"/>
    </source>
</evidence>
<feature type="domain" description="ABC transmembrane type-1" evidence="9">
    <location>
        <begin position="345"/>
        <end position="537"/>
    </location>
</feature>
<feature type="transmembrane region" description="Helical" evidence="8">
    <location>
        <begin position="87"/>
        <end position="109"/>
    </location>
</feature>
<dbReference type="PANTHER" id="PTHR43357:SF3">
    <property type="entry name" value="FE(3+)-TRANSPORT SYSTEM PERMEASE PROTEIN FBPB 2"/>
    <property type="match status" value="1"/>
</dbReference>
<reference evidence="10 11" key="1">
    <citation type="submission" date="2014-07" db="EMBL/GenBank/DDBJ databases">
        <authorList>
            <person name="McCorrison J."/>
            <person name="Sanka R."/>
            <person name="Torralba M."/>
            <person name="Gillis M."/>
            <person name="Haft D.H."/>
            <person name="Methe B."/>
            <person name="Sutton G."/>
            <person name="Nelson K.E."/>
        </authorList>
    </citation>
    <scope>NUCLEOTIDE SEQUENCE [LARGE SCALE GENOMIC DNA]</scope>
    <source>
        <strain evidence="10 11">DNF00040</strain>
    </source>
</reference>
<feature type="transmembrane region" description="Helical" evidence="8">
    <location>
        <begin position="193"/>
        <end position="223"/>
    </location>
</feature>
<keyword evidence="11" id="KW-1185">Reference proteome</keyword>
<evidence type="ECO:0000256" key="2">
    <source>
        <dbReference type="ARBA" id="ARBA00022448"/>
    </source>
</evidence>
<name>A0A095ZE53_9BURK</name>
<keyword evidence="7 8" id="KW-0472">Membrane</keyword>
<keyword evidence="5 8" id="KW-0812">Transmembrane</keyword>
<dbReference type="Proteomes" id="UP000029629">
    <property type="component" value="Unassembled WGS sequence"/>
</dbReference>
<feature type="transmembrane region" description="Helical" evidence="8">
    <location>
        <begin position="383"/>
        <end position="404"/>
    </location>
</feature>
<dbReference type="PROSITE" id="PS50928">
    <property type="entry name" value="ABC_TM1"/>
    <property type="match status" value="2"/>
</dbReference>
<feature type="transmembrane region" description="Helical" evidence="8">
    <location>
        <begin position="410"/>
        <end position="432"/>
    </location>
</feature>
<keyword evidence="2 8" id="KW-0813">Transport</keyword>
<keyword evidence="3" id="KW-1003">Cell membrane</keyword>
<sequence length="555" mass="61160">MPHRLVLVLLLLIAVLSVFPTLRLLFQALMDLSAGENSSFIKVFSQSNTWRAFWNSLLSSFLAMLVSLFLGLTVAFLISLTDIRGKAWWIFLFMLPMMLPPQVMALSWLQLMGPNSVLLKSIGMAPALGSPQPLYSLWGIVLLMGIQHAPLVFLILRVNLAALPADLMEAARLSGAGQRDLVFDMVLPLCKNAIWAAAAMSFMSGLGNFGIPAMLGIPVSYYVLPTLIYQKMSDFGQGMINEVANLSLLVALLAGVVVWVQHHFQSKILISNLSARPFVFKLGAARGLSELLLFITLLLILVVPLLALLSSSLVPVMGVPLTFDNYTFKSYEQIFMSQSVTWRAFKNSFVLSVGAALVIAVMAILISYYFVRQENRLTRFANALMDMPYAFPGVVLAIACILLFAKPLPLINYTLYGTLWILFFAYLSRFLCVGFKPVHSSMLQIDVAMEEAAQLCGATFWQRLRDIVLPLSAPAAFAGFILVFLIAFNELTVSALLWSARRETIGVLIFNMEESGEVITAAAVSVVVVALVLMLMLALNLMAKRLPKGVIPWQS</sequence>
<evidence type="ECO:0000256" key="4">
    <source>
        <dbReference type="ARBA" id="ARBA00022519"/>
    </source>
</evidence>
<dbReference type="InterPro" id="IPR000515">
    <property type="entry name" value="MetI-like"/>
</dbReference>
<feature type="transmembrane region" description="Helical" evidence="8">
    <location>
        <begin position="58"/>
        <end position="80"/>
    </location>
</feature>
<evidence type="ECO:0000259" key="9">
    <source>
        <dbReference type="PROSITE" id="PS50928"/>
    </source>
</evidence>
<feature type="transmembrane region" description="Helical" evidence="8">
    <location>
        <begin position="467"/>
        <end position="488"/>
    </location>
</feature>
<feature type="transmembrane region" description="Helical" evidence="8">
    <location>
        <begin position="135"/>
        <end position="156"/>
    </location>
</feature>
<dbReference type="InterPro" id="IPR035906">
    <property type="entry name" value="MetI-like_sf"/>
</dbReference>
<evidence type="ECO:0000256" key="7">
    <source>
        <dbReference type="ARBA" id="ARBA00023136"/>
    </source>
</evidence>
<dbReference type="SUPFAM" id="SSF161098">
    <property type="entry name" value="MetI-like"/>
    <property type="match status" value="2"/>
</dbReference>
<feature type="transmembrane region" description="Helical" evidence="8">
    <location>
        <begin position="349"/>
        <end position="371"/>
    </location>
</feature>
<evidence type="ECO:0000256" key="8">
    <source>
        <dbReference type="RuleBase" id="RU363032"/>
    </source>
</evidence>
<dbReference type="Pfam" id="PF00528">
    <property type="entry name" value="BPD_transp_1"/>
    <property type="match status" value="2"/>
</dbReference>
<protein>
    <submittedName>
        <fullName evidence="10">ABC transporter permease</fullName>
    </submittedName>
</protein>
<dbReference type="GO" id="GO:0005886">
    <property type="term" value="C:plasma membrane"/>
    <property type="evidence" value="ECO:0007669"/>
    <property type="project" value="UniProtKB-SubCell"/>
</dbReference>
<keyword evidence="6 8" id="KW-1133">Transmembrane helix</keyword>
<dbReference type="GO" id="GO:0055085">
    <property type="term" value="P:transmembrane transport"/>
    <property type="evidence" value="ECO:0007669"/>
    <property type="project" value="InterPro"/>
</dbReference>
<dbReference type="PANTHER" id="PTHR43357">
    <property type="entry name" value="INNER MEMBRANE ABC TRANSPORTER PERMEASE PROTEIN YDCV"/>
    <property type="match status" value="1"/>
</dbReference>
<proteinExistence type="inferred from homology"/>
<dbReference type="Gene3D" id="1.10.3720.10">
    <property type="entry name" value="MetI-like"/>
    <property type="match status" value="2"/>
</dbReference>
<feature type="domain" description="ABC transmembrane type-1" evidence="9">
    <location>
        <begin position="53"/>
        <end position="261"/>
    </location>
</feature>
<evidence type="ECO:0000256" key="5">
    <source>
        <dbReference type="ARBA" id="ARBA00022692"/>
    </source>
</evidence>
<comment type="subcellular location">
    <subcellularLocation>
        <location evidence="1">Cell inner membrane</location>
        <topology evidence="1">Multi-pass membrane protein</topology>
    </subcellularLocation>
    <subcellularLocation>
        <location evidence="8">Cell membrane</location>
        <topology evidence="8">Multi-pass membrane protein</topology>
    </subcellularLocation>
</comment>
<organism evidence="10 11">
    <name type="scientific">Oligella urethralis DNF00040</name>
    <dbReference type="NCBI Taxonomy" id="1401065"/>
    <lineage>
        <taxon>Bacteria</taxon>
        <taxon>Pseudomonadati</taxon>
        <taxon>Pseudomonadota</taxon>
        <taxon>Betaproteobacteria</taxon>
        <taxon>Burkholderiales</taxon>
        <taxon>Alcaligenaceae</taxon>
        <taxon>Oligella</taxon>
    </lineage>
</organism>
<comment type="caution">
    <text evidence="10">The sequence shown here is derived from an EMBL/GenBank/DDBJ whole genome shotgun (WGS) entry which is preliminary data.</text>
</comment>
<comment type="similarity">
    <text evidence="8">Belongs to the binding-protein-dependent transport system permease family.</text>
</comment>